<feature type="domain" description="Polycomb protein VEFS-Box" evidence="9">
    <location>
        <begin position="626"/>
        <end position="746"/>
    </location>
</feature>
<dbReference type="InterPro" id="IPR019135">
    <property type="entry name" value="Polycomb_protein_VEFS-Box"/>
</dbReference>
<keyword evidence="5" id="KW-0156">Chromatin regulator</keyword>
<evidence type="ECO:0000256" key="1">
    <source>
        <dbReference type="ARBA" id="ARBA00007416"/>
    </source>
</evidence>
<dbReference type="Pfam" id="PF23320">
    <property type="entry name" value="Zn_SUZ12"/>
    <property type="match status" value="1"/>
</dbReference>
<keyword evidence="3" id="KW-0863">Zinc-finger</keyword>
<feature type="domain" description="DUF7651" evidence="11">
    <location>
        <begin position="127"/>
        <end position="335"/>
    </location>
</feature>
<evidence type="ECO:0000313" key="12">
    <source>
        <dbReference type="EMBL" id="KAJ4963034.1"/>
    </source>
</evidence>
<evidence type="ECO:0000256" key="6">
    <source>
        <dbReference type="ARBA" id="ARBA00023015"/>
    </source>
</evidence>
<keyword evidence="6" id="KW-0805">Transcription regulation</keyword>
<feature type="compositionally biased region" description="Basic and acidic residues" evidence="8">
    <location>
        <begin position="521"/>
        <end position="537"/>
    </location>
</feature>
<evidence type="ECO:0000313" key="13">
    <source>
        <dbReference type="Proteomes" id="UP001141806"/>
    </source>
</evidence>
<dbReference type="Pfam" id="PF09733">
    <property type="entry name" value="VEFS-Box"/>
    <property type="match status" value="1"/>
</dbReference>
<feature type="compositionally biased region" description="Polar residues" evidence="8">
    <location>
        <begin position="504"/>
        <end position="520"/>
    </location>
</feature>
<keyword evidence="4" id="KW-0862">Zinc</keyword>
<comment type="caution">
    <text evidence="12">The sequence shown here is derived from an EMBL/GenBank/DDBJ whole genome shotgun (WGS) entry which is preliminary data.</text>
</comment>
<evidence type="ECO:0000256" key="7">
    <source>
        <dbReference type="ARBA" id="ARBA00023163"/>
    </source>
</evidence>
<dbReference type="EMBL" id="JAMYWD010000008">
    <property type="protein sequence ID" value="KAJ4963034.1"/>
    <property type="molecule type" value="Genomic_DNA"/>
</dbReference>
<dbReference type="GO" id="GO:0008270">
    <property type="term" value="F:zinc ion binding"/>
    <property type="evidence" value="ECO:0007669"/>
    <property type="project" value="UniProtKB-KW"/>
</dbReference>
<dbReference type="GO" id="GO:0005634">
    <property type="term" value="C:nucleus"/>
    <property type="evidence" value="ECO:0007669"/>
    <property type="project" value="UniProtKB-ARBA"/>
</dbReference>
<dbReference type="CDD" id="cd21749">
    <property type="entry name" value="ZnB-Zn_EMF2-like"/>
    <property type="match status" value="1"/>
</dbReference>
<feature type="domain" description="Polycomb protein SUZ12-like zinc finger" evidence="10">
    <location>
        <begin position="363"/>
        <end position="431"/>
    </location>
</feature>
<comment type="similarity">
    <text evidence="1">Belongs to the VEFS (VRN2-EMF2-FIS2-SU(Z)12) family.</text>
</comment>
<accession>A0A9Q0K412</accession>
<proteinExistence type="inferred from homology"/>
<organism evidence="12 13">
    <name type="scientific">Protea cynaroides</name>
    <dbReference type="NCBI Taxonomy" id="273540"/>
    <lineage>
        <taxon>Eukaryota</taxon>
        <taxon>Viridiplantae</taxon>
        <taxon>Streptophyta</taxon>
        <taxon>Embryophyta</taxon>
        <taxon>Tracheophyta</taxon>
        <taxon>Spermatophyta</taxon>
        <taxon>Magnoliopsida</taxon>
        <taxon>Proteales</taxon>
        <taxon>Proteaceae</taxon>
        <taxon>Protea</taxon>
    </lineage>
</organism>
<feature type="region of interest" description="Disordered" evidence="8">
    <location>
        <begin position="504"/>
        <end position="560"/>
    </location>
</feature>
<dbReference type="PANTHER" id="PTHR22597:SF0">
    <property type="entry name" value="POLYCOMB PROTEIN SUZ12"/>
    <property type="match status" value="1"/>
</dbReference>
<dbReference type="AlphaFoldDB" id="A0A9Q0K412"/>
<dbReference type="PANTHER" id="PTHR22597">
    <property type="entry name" value="POLYCOMB GROUP PROTEIN"/>
    <property type="match status" value="1"/>
</dbReference>
<evidence type="ECO:0000256" key="4">
    <source>
        <dbReference type="ARBA" id="ARBA00022833"/>
    </source>
</evidence>
<evidence type="ECO:0000259" key="11">
    <source>
        <dbReference type="Pfam" id="PF24663"/>
    </source>
</evidence>
<evidence type="ECO:0000256" key="3">
    <source>
        <dbReference type="ARBA" id="ARBA00022771"/>
    </source>
</evidence>
<gene>
    <name evidence="12" type="ORF">NE237_022973</name>
</gene>
<evidence type="ECO:0008006" key="14">
    <source>
        <dbReference type="Google" id="ProtNLM"/>
    </source>
</evidence>
<dbReference type="InterPro" id="IPR056068">
    <property type="entry name" value="EMF2-like_DUF7651"/>
</dbReference>
<dbReference type="InterPro" id="IPR057540">
    <property type="entry name" value="Znf_SUZ12"/>
</dbReference>
<dbReference type="Proteomes" id="UP001141806">
    <property type="component" value="Unassembled WGS sequence"/>
</dbReference>
<dbReference type="GO" id="GO:0006325">
    <property type="term" value="P:chromatin organization"/>
    <property type="evidence" value="ECO:0007669"/>
    <property type="project" value="UniProtKB-KW"/>
</dbReference>
<evidence type="ECO:0000259" key="10">
    <source>
        <dbReference type="Pfam" id="PF23320"/>
    </source>
</evidence>
<keyword evidence="7" id="KW-0804">Transcription</keyword>
<sequence>MQSRLEPFQRHEDFYLHREPSSFRSVNSCSADVHALASSHTSREAELESDDSNTSSKSRFRGYRCSWYHSGTIAQMCRQESRVCLSAEEEIAAEESLSVYCKPVELYNILQRRAFENPSFLQRCLFYKIQAKHKKRILMTATIARIVKDGVQMRNLLPVYLLLARPISDVAVAGNSAVYRINRACVLTNSTDFDGRDLTEANFVLPEINKLSSEARAGKLTLLLISCGDTGSSICGGGLHNDSSDIRSFPTSVGGYCLWGKIPVESIHMSWAKGGNLSSGHCAKMLSSVDMHSCFLEPGCLEEGNSIYFKIPQNSRTMDSLQKVEVNISAQEVGAEERSPYNSYTYKDIPMLSLSHIMRLRAGNVIFNYRYYNNTLQKTEVTEDYSCPFCLLKCASFKGLRCHLCSSHDLFNFEFWVTEDYQAVNVSVKTDIWRSEIVADGVDPRLQTFFFCSNPRKRRRLANLVQNAKHVHPQVLKSDSPEVARDGLCEGLVGNGAGISSYPLPTTTSRVAEPSNQFSLRRSEKDGHSNREEKEMARGVFLSENNLRNENHKAESNGPESLCAADSTELVPSGPNLTGISIATAQSSVGLECVQPLSGINHAPFSISQLAKTRKLSAERSDPKNRTLLQKRQFFHSHRAQPMALEPVLSDRDSEDEVDDDIADLEDRRMLDDFVDVTKYEKQIMHLWNSFVRKQRVLADGHIPWACEAFSRLHGQDLVQAPALLWCWSLFMIKLWNHNLLDGHTMNNCNLILERYQTEASDPKQAKEK</sequence>
<dbReference type="OrthoDB" id="166746at2759"/>
<name>A0A9Q0K412_9MAGN</name>
<keyword evidence="2" id="KW-0479">Metal-binding</keyword>
<dbReference type="CDD" id="cd21553">
    <property type="entry name" value="VEFS-box_EMF2-like"/>
    <property type="match status" value="1"/>
</dbReference>
<dbReference type="GO" id="GO:0031490">
    <property type="term" value="F:chromatin DNA binding"/>
    <property type="evidence" value="ECO:0007669"/>
    <property type="project" value="TreeGrafter"/>
</dbReference>
<dbReference type="Pfam" id="PF24663">
    <property type="entry name" value="DUF7651"/>
    <property type="match status" value="1"/>
</dbReference>
<evidence type="ECO:0000259" key="9">
    <source>
        <dbReference type="Pfam" id="PF09733"/>
    </source>
</evidence>
<evidence type="ECO:0000256" key="5">
    <source>
        <dbReference type="ARBA" id="ARBA00022853"/>
    </source>
</evidence>
<keyword evidence="13" id="KW-1185">Reference proteome</keyword>
<evidence type="ECO:0000256" key="8">
    <source>
        <dbReference type="SAM" id="MobiDB-lite"/>
    </source>
</evidence>
<reference evidence="12" key="1">
    <citation type="journal article" date="2023" name="Plant J.">
        <title>The genome of the king protea, Protea cynaroides.</title>
        <authorList>
            <person name="Chang J."/>
            <person name="Duong T.A."/>
            <person name="Schoeman C."/>
            <person name="Ma X."/>
            <person name="Roodt D."/>
            <person name="Barker N."/>
            <person name="Li Z."/>
            <person name="Van de Peer Y."/>
            <person name="Mizrachi E."/>
        </authorList>
    </citation>
    <scope>NUCLEOTIDE SEQUENCE</scope>
    <source>
        <tissue evidence="12">Young leaves</tissue>
    </source>
</reference>
<protein>
    <recommendedName>
        <fullName evidence="14">Embryonic flower 2</fullName>
    </recommendedName>
</protein>
<evidence type="ECO:0000256" key="2">
    <source>
        <dbReference type="ARBA" id="ARBA00022723"/>
    </source>
</evidence>